<dbReference type="PANTHER" id="PTHR44591">
    <property type="entry name" value="STRESS RESPONSE REGULATOR PROTEIN 1"/>
    <property type="match status" value="1"/>
</dbReference>
<evidence type="ECO:0000313" key="6">
    <source>
        <dbReference type="Proteomes" id="UP000230543"/>
    </source>
</evidence>
<dbReference type="InterPro" id="IPR050595">
    <property type="entry name" value="Bact_response_regulator"/>
</dbReference>
<dbReference type="Proteomes" id="UP000230543">
    <property type="component" value="Unassembled WGS sequence"/>
</dbReference>
<dbReference type="Pfam" id="PF00072">
    <property type="entry name" value="Response_reg"/>
    <property type="match status" value="1"/>
</dbReference>
<reference evidence="6" key="1">
    <citation type="submission" date="2017-09" db="EMBL/GenBank/DDBJ databases">
        <title>Depth-based differentiation of microbial function through sediment-hosted aquifers and enrichment of novel symbionts in the deep terrestrial subsurface.</title>
        <authorList>
            <person name="Probst A.J."/>
            <person name="Ladd B."/>
            <person name="Jarett J.K."/>
            <person name="Geller-Mcgrath D.E."/>
            <person name="Sieber C.M.K."/>
            <person name="Emerson J.B."/>
            <person name="Anantharaman K."/>
            <person name="Thomas B.C."/>
            <person name="Malmstrom R."/>
            <person name="Stieglmeier M."/>
            <person name="Klingl A."/>
            <person name="Woyke T."/>
            <person name="Ryan C.M."/>
            <person name="Banfield J.F."/>
        </authorList>
    </citation>
    <scope>NUCLEOTIDE SEQUENCE [LARGE SCALE GENOMIC DNA]</scope>
</reference>
<feature type="non-terminal residue" evidence="5">
    <location>
        <position position="95"/>
    </location>
</feature>
<dbReference type="PANTHER" id="PTHR44591:SF14">
    <property type="entry name" value="PROTEIN PILG"/>
    <property type="match status" value="1"/>
</dbReference>
<feature type="domain" description="Response regulatory" evidence="4">
    <location>
        <begin position="5"/>
        <end position="95"/>
    </location>
</feature>
<dbReference type="AlphaFoldDB" id="A0A2M6WCG7"/>
<evidence type="ECO:0000313" key="5">
    <source>
        <dbReference type="EMBL" id="PIT90425.1"/>
    </source>
</evidence>
<dbReference type="SMART" id="SM00448">
    <property type="entry name" value="REC"/>
    <property type="match status" value="1"/>
</dbReference>
<dbReference type="SUPFAM" id="SSF52172">
    <property type="entry name" value="CheY-like"/>
    <property type="match status" value="1"/>
</dbReference>
<dbReference type="PROSITE" id="PS50110">
    <property type="entry name" value="RESPONSE_REGULATORY"/>
    <property type="match status" value="1"/>
</dbReference>
<keyword evidence="2" id="KW-0902">Two-component regulatory system</keyword>
<evidence type="ECO:0000256" key="3">
    <source>
        <dbReference type="PROSITE-ProRule" id="PRU00169"/>
    </source>
</evidence>
<organism evidence="5 6">
    <name type="scientific">Candidatus Komeilibacteria bacterium CG10_big_fil_rev_8_21_14_0_10_41_13</name>
    <dbReference type="NCBI Taxonomy" id="1974476"/>
    <lineage>
        <taxon>Bacteria</taxon>
        <taxon>Candidatus Komeiliibacteriota</taxon>
    </lineage>
</organism>
<evidence type="ECO:0000259" key="4">
    <source>
        <dbReference type="PROSITE" id="PS50110"/>
    </source>
</evidence>
<evidence type="ECO:0000256" key="1">
    <source>
        <dbReference type="ARBA" id="ARBA00022553"/>
    </source>
</evidence>
<evidence type="ECO:0000256" key="2">
    <source>
        <dbReference type="ARBA" id="ARBA00023012"/>
    </source>
</evidence>
<dbReference type="GO" id="GO:0000160">
    <property type="term" value="P:phosphorelay signal transduction system"/>
    <property type="evidence" value="ECO:0007669"/>
    <property type="project" value="UniProtKB-KW"/>
</dbReference>
<protein>
    <submittedName>
        <fullName evidence="5">Response regulator</fullName>
    </submittedName>
</protein>
<dbReference type="InterPro" id="IPR011006">
    <property type="entry name" value="CheY-like_superfamily"/>
</dbReference>
<dbReference type="Gene3D" id="3.40.50.2300">
    <property type="match status" value="1"/>
</dbReference>
<accession>A0A2M6WCG7</accession>
<sequence>MDQKKILIIEDDGFLLQMYSSKLTLEGFKVVDAIDGEKGVRVAKKELPDLILLDLMLPKKDGVTVLGELKKDKETKNIPVIILTNIGQKEDIDKC</sequence>
<gene>
    <name evidence="5" type="ORF">COU22_02245</name>
</gene>
<keyword evidence="1 3" id="KW-0597">Phosphoprotein</keyword>
<proteinExistence type="predicted"/>
<comment type="caution">
    <text evidence="5">The sequence shown here is derived from an EMBL/GenBank/DDBJ whole genome shotgun (WGS) entry which is preliminary data.</text>
</comment>
<dbReference type="EMBL" id="PFBO01000076">
    <property type="protein sequence ID" value="PIT90425.1"/>
    <property type="molecule type" value="Genomic_DNA"/>
</dbReference>
<dbReference type="InterPro" id="IPR001789">
    <property type="entry name" value="Sig_transdc_resp-reg_receiver"/>
</dbReference>
<feature type="modified residue" description="4-aspartylphosphate" evidence="3">
    <location>
        <position position="54"/>
    </location>
</feature>
<name>A0A2M6WCG7_9BACT</name>